<keyword evidence="3" id="KW-1185">Reference proteome</keyword>
<dbReference type="Pfam" id="PF14110">
    <property type="entry name" value="DUF4282"/>
    <property type="match status" value="1"/>
</dbReference>
<sequence length="118" mass="13376">MKNKSSFGKWFGYLGFDHFIAPFLIKLIYWVGVLVIVSAGIGGFFATFAMPERGIGGVLLALIATVLSLLFWRLMCELLILAFNIYARLVEIRNLLSSRQERMDAYRKVPSVRALNNE</sequence>
<dbReference type="InterPro" id="IPR025557">
    <property type="entry name" value="DUF4282"/>
</dbReference>
<comment type="caution">
    <text evidence="2">The sequence shown here is derived from an EMBL/GenBank/DDBJ whole genome shotgun (WGS) entry which is preliminary data.</text>
</comment>
<reference evidence="2 3" key="1">
    <citation type="submission" date="2020-11" db="EMBL/GenBank/DDBJ databases">
        <title>WGS of Herminiimonas contaminans strain Marseille-Q4544 isolated from planarians Schmidtea mediterranea.</title>
        <authorList>
            <person name="Kangale L."/>
        </authorList>
    </citation>
    <scope>NUCLEOTIDE SEQUENCE [LARGE SCALE GENOMIC DNA]</scope>
    <source>
        <strain evidence="2 3">Marseille-Q4544</strain>
    </source>
</reference>
<dbReference type="Proteomes" id="UP000657372">
    <property type="component" value="Unassembled WGS sequence"/>
</dbReference>
<accession>A0ABS0EUH0</accession>
<evidence type="ECO:0000256" key="1">
    <source>
        <dbReference type="SAM" id="Phobius"/>
    </source>
</evidence>
<dbReference type="RefSeq" id="WP_195875832.1">
    <property type="nucleotide sequence ID" value="NZ_JADOEL010000010.1"/>
</dbReference>
<proteinExistence type="predicted"/>
<name>A0ABS0EUH0_9BURK</name>
<evidence type="ECO:0000313" key="2">
    <source>
        <dbReference type="EMBL" id="MBF8178485.1"/>
    </source>
</evidence>
<evidence type="ECO:0000313" key="3">
    <source>
        <dbReference type="Proteomes" id="UP000657372"/>
    </source>
</evidence>
<feature type="transmembrane region" description="Helical" evidence="1">
    <location>
        <begin position="55"/>
        <end position="72"/>
    </location>
</feature>
<protein>
    <submittedName>
        <fullName evidence="2">DUF4282 domain-containing protein</fullName>
    </submittedName>
</protein>
<keyword evidence="1" id="KW-0472">Membrane</keyword>
<keyword evidence="1" id="KW-1133">Transmembrane helix</keyword>
<dbReference type="EMBL" id="JADOEL010000010">
    <property type="protein sequence ID" value="MBF8178485.1"/>
    <property type="molecule type" value="Genomic_DNA"/>
</dbReference>
<keyword evidence="1" id="KW-0812">Transmembrane</keyword>
<gene>
    <name evidence="2" type="ORF">IXC47_12415</name>
</gene>
<feature type="transmembrane region" description="Helical" evidence="1">
    <location>
        <begin position="27"/>
        <end position="48"/>
    </location>
</feature>
<organism evidence="2 3">
    <name type="scientific">Herminiimonas contaminans</name>
    <dbReference type="NCBI Taxonomy" id="1111140"/>
    <lineage>
        <taxon>Bacteria</taxon>
        <taxon>Pseudomonadati</taxon>
        <taxon>Pseudomonadota</taxon>
        <taxon>Betaproteobacteria</taxon>
        <taxon>Burkholderiales</taxon>
        <taxon>Oxalobacteraceae</taxon>
        <taxon>Herminiimonas</taxon>
    </lineage>
</organism>